<geneLocation type="plasmid" evidence="3">
    <name>pL289</name>
</geneLocation>
<proteinExistence type="predicted"/>
<evidence type="ECO:0000256" key="1">
    <source>
        <dbReference type="SAM" id="Phobius"/>
    </source>
</evidence>
<feature type="transmembrane region" description="Helical" evidence="1">
    <location>
        <begin position="12"/>
        <end position="43"/>
    </location>
</feature>
<gene>
    <name evidence="3" type="ORF">K05K4_50550</name>
</gene>
<reference evidence="3" key="1">
    <citation type="submission" date="2016-10" db="EMBL/GenBank/DDBJ databases">
        <title>The High Quality Genome of Vibrio alginolyticus K01M1.</title>
        <authorList>
            <person name="Wendling C."/>
            <person name="Chibani C.M."/>
            <person name="Hertel R."/>
            <person name="Sproer C."/>
            <person name="Bunk B."/>
            <person name="Overmann J."/>
            <person name="Roth O."/>
            <person name="Liesegang H."/>
        </authorList>
    </citation>
    <scope>NUCLEOTIDE SEQUENCE</scope>
    <source>
        <strain evidence="3">K05K4</strain>
        <plasmid evidence="3">pL289</plasmid>
    </source>
</reference>
<feature type="domain" description="DotM C-terminal cytoplasmic" evidence="2">
    <location>
        <begin position="311"/>
        <end position="406"/>
    </location>
</feature>
<accession>A0A1W6TLJ4</accession>
<sequence>MADKYESETFDVYMLGIILIIALVFGMFFYMFPIILIGPWALFRVVESYLFGLFSDLHRDLRVYLLNTSWLKIGYSTAFSVERELMFHSTWIYLTIFLKPVINILRKKTIRDRLSKRLSLEDILEQETHVWRYNRWLVKFNPSEETSSVTEGRFAIRESLFSGLKRTQVITIDRLKNKVIYDETLLKKVFINQLRYPNNGIDNLTQLQKQLFCVFALREPSLKPIFSKSESSRAELKRSILNLVLSPLNFALSLYLNKNVLDFAPKPLKVMLEKWERMQINDNEDLRIFYLGDISFVLSGELDASVLHWHTERIFEVARTNEAIQSLSKQHAFVETFLRRMLFEARDYGKLPPNHFSWLKLYDRTLWYALNDEMLPSGSFESMGIKSHFELELQSGLPEPFPQVEQGMMLVKGIATKMTVSEFDHIKVYMKHPYSKLYPYDPHVPYQAHLQKLKDDPSYELKIFKITHGIVDD</sequence>
<protein>
    <recommendedName>
        <fullName evidence="2">DotM C-terminal cytoplasmic domain-containing protein</fullName>
    </recommendedName>
</protein>
<dbReference type="InterPro" id="IPR056464">
    <property type="entry name" value="DotM_C"/>
</dbReference>
<keyword evidence="3" id="KW-0614">Plasmid</keyword>
<keyword evidence="1" id="KW-0812">Transmembrane</keyword>
<dbReference type="Pfam" id="PF23127">
    <property type="entry name" value="DotM_C"/>
    <property type="match status" value="1"/>
</dbReference>
<evidence type="ECO:0000313" key="3">
    <source>
        <dbReference type="EMBL" id="ARP21757.1"/>
    </source>
</evidence>
<name>A0A1W6TLJ4_VIBAL</name>
<keyword evidence="1" id="KW-0472">Membrane</keyword>
<dbReference type="RefSeq" id="WP_025767422.1">
    <property type="nucleotide sequence ID" value="NZ_CP017893.1"/>
</dbReference>
<dbReference type="EMBL" id="CP017904">
    <property type="protein sequence ID" value="ARP21757.1"/>
    <property type="molecule type" value="Genomic_DNA"/>
</dbReference>
<dbReference type="AlphaFoldDB" id="A0A1W6TLJ4"/>
<organism evidence="3">
    <name type="scientific">Vibrio alginolyticus</name>
    <dbReference type="NCBI Taxonomy" id="663"/>
    <lineage>
        <taxon>Bacteria</taxon>
        <taxon>Pseudomonadati</taxon>
        <taxon>Pseudomonadota</taxon>
        <taxon>Gammaproteobacteria</taxon>
        <taxon>Vibrionales</taxon>
        <taxon>Vibrionaceae</taxon>
        <taxon>Vibrio</taxon>
    </lineage>
</organism>
<keyword evidence="1" id="KW-1133">Transmembrane helix</keyword>
<evidence type="ECO:0000259" key="2">
    <source>
        <dbReference type="Pfam" id="PF23127"/>
    </source>
</evidence>